<evidence type="ECO:0000256" key="6">
    <source>
        <dbReference type="ARBA" id="ARBA00022989"/>
    </source>
</evidence>
<keyword evidence="3 8" id="KW-0813">Transport</keyword>
<evidence type="ECO:0000256" key="8">
    <source>
        <dbReference type="PIRNR" id="PIRNR037778"/>
    </source>
</evidence>
<dbReference type="STRING" id="37658.SAMN05661086_01414"/>
<evidence type="ECO:0000256" key="1">
    <source>
        <dbReference type="ARBA" id="ARBA00004651"/>
    </source>
</evidence>
<feature type="transmembrane region" description="Helical" evidence="9">
    <location>
        <begin position="89"/>
        <end position="107"/>
    </location>
</feature>
<keyword evidence="4 8" id="KW-1003">Cell membrane</keyword>
<dbReference type="PANTHER" id="PTHR38438:SF1">
    <property type="entry name" value="RIBOFLAVIN TRANSPORTER RIBU"/>
    <property type="match status" value="1"/>
</dbReference>
<dbReference type="Proteomes" id="UP000199659">
    <property type="component" value="Unassembled WGS sequence"/>
</dbReference>
<evidence type="ECO:0000256" key="9">
    <source>
        <dbReference type="SAM" id="Phobius"/>
    </source>
</evidence>
<evidence type="ECO:0000256" key="3">
    <source>
        <dbReference type="ARBA" id="ARBA00022448"/>
    </source>
</evidence>
<feature type="transmembrane region" description="Helical" evidence="9">
    <location>
        <begin position="180"/>
        <end position="197"/>
    </location>
</feature>
<feature type="transmembrane region" description="Helical" evidence="9">
    <location>
        <begin position="51"/>
        <end position="68"/>
    </location>
</feature>
<dbReference type="Gene3D" id="1.10.1760.20">
    <property type="match status" value="1"/>
</dbReference>
<keyword evidence="7 8" id="KW-0472">Membrane</keyword>
<feature type="transmembrane region" description="Helical" evidence="9">
    <location>
        <begin position="119"/>
        <end position="141"/>
    </location>
</feature>
<proteinExistence type="inferred from homology"/>
<dbReference type="PANTHER" id="PTHR38438">
    <property type="entry name" value="RIBOFLAVIN TRANSPORTER RIBU"/>
    <property type="match status" value="1"/>
</dbReference>
<evidence type="ECO:0000256" key="5">
    <source>
        <dbReference type="ARBA" id="ARBA00022692"/>
    </source>
</evidence>
<reference evidence="10 11" key="1">
    <citation type="submission" date="2016-10" db="EMBL/GenBank/DDBJ databases">
        <authorList>
            <person name="de Groot N.N."/>
        </authorList>
    </citation>
    <scope>NUCLEOTIDE SEQUENCE [LARGE SCALE GENOMIC DNA]</scope>
    <source>
        <strain evidence="10 11">743A</strain>
    </source>
</reference>
<feature type="transmembrane region" description="Helical" evidence="9">
    <location>
        <begin position="12"/>
        <end position="31"/>
    </location>
</feature>
<sequence>MLKKTNVTENRIFTTKQLVIIAMLAALSYVLQLLHLPFKYLGFLEFEFSDIPAIVAGFVYGPLVGIMIEMIKNLIKGITATTTGGVGEIANFIISVAYIYPTCYLFRKLKGRGKYSVPFITGVISMSVVGILMNYFLMIPLQAKVYHLEIETIVGWATATIPAINDLFTLVILGITPYNIAKGLAISIIGFFCYKYLKNFMTEQ</sequence>
<evidence type="ECO:0000313" key="10">
    <source>
        <dbReference type="EMBL" id="SFR73524.1"/>
    </source>
</evidence>
<name>A0A1I6J3C9_9FIRM</name>
<evidence type="ECO:0000256" key="4">
    <source>
        <dbReference type="ARBA" id="ARBA00022475"/>
    </source>
</evidence>
<keyword evidence="6 9" id="KW-1133">Transmembrane helix</keyword>
<dbReference type="InterPro" id="IPR025720">
    <property type="entry name" value="RibU"/>
</dbReference>
<dbReference type="GO" id="GO:0032217">
    <property type="term" value="F:riboflavin transmembrane transporter activity"/>
    <property type="evidence" value="ECO:0007669"/>
    <property type="project" value="UniProtKB-UniRule"/>
</dbReference>
<dbReference type="EMBL" id="FOYZ01000004">
    <property type="protein sequence ID" value="SFR73524.1"/>
    <property type="molecule type" value="Genomic_DNA"/>
</dbReference>
<dbReference type="OrthoDB" id="9809216at2"/>
<keyword evidence="5 9" id="KW-0812">Transmembrane</keyword>
<evidence type="ECO:0000256" key="2">
    <source>
        <dbReference type="ARBA" id="ARBA00005540"/>
    </source>
</evidence>
<dbReference type="AlphaFoldDB" id="A0A1I6J3C9"/>
<protein>
    <recommendedName>
        <fullName evidence="8">Riboflavin transporter</fullName>
    </recommendedName>
</protein>
<comment type="similarity">
    <text evidence="2 8">Belongs to the prokaryotic riboflavin transporter (P-RFT) (TC 2.A.87) family.</text>
</comment>
<evidence type="ECO:0000313" key="11">
    <source>
        <dbReference type="Proteomes" id="UP000199659"/>
    </source>
</evidence>
<dbReference type="InterPro" id="IPR024529">
    <property type="entry name" value="ECF_trnsprt_substrate-spec"/>
</dbReference>
<gene>
    <name evidence="10" type="ORF">SAMN05661086_01414</name>
</gene>
<dbReference type="GO" id="GO:0005886">
    <property type="term" value="C:plasma membrane"/>
    <property type="evidence" value="ECO:0007669"/>
    <property type="project" value="UniProtKB-SubCell"/>
</dbReference>
<dbReference type="RefSeq" id="WP_092559983.1">
    <property type="nucleotide sequence ID" value="NZ_FOYZ01000004.1"/>
</dbReference>
<comment type="function">
    <text evidence="8">Probably a riboflavin-binding protein that interacts with the energy-coupling factor (ECF) ABC-transporter complex.</text>
</comment>
<accession>A0A1I6J3C9</accession>
<dbReference type="Pfam" id="PF12822">
    <property type="entry name" value="ECF_trnsprt"/>
    <property type="match status" value="1"/>
</dbReference>
<comment type="subcellular location">
    <subcellularLocation>
        <location evidence="1">Cell membrane</location>
        <topology evidence="1">Multi-pass membrane protein</topology>
    </subcellularLocation>
</comment>
<organism evidence="10 11">
    <name type="scientific">Anaeromicropila populeti</name>
    <dbReference type="NCBI Taxonomy" id="37658"/>
    <lineage>
        <taxon>Bacteria</taxon>
        <taxon>Bacillati</taxon>
        <taxon>Bacillota</taxon>
        <taxon>Clostridia</taxon>
        <taxon>Lachnospirales</taxon>
        <taxon>Lachnospiraceae</taxon>
        <taxon>Anaeromicropila</taxon>
    </lineage>
</organism>
<evidence type="ECO:0000256" key="7">
    <source>
        <dbReference type="ARBA" id="ARBA00023136"/>
    </source>
</evidence>
<dbReference type="PIRSF" id="PIRSF037778">
    <property type="entry name" value="UCP037778_transp_RibU"/>
    <property type="match status" value="1"/>
</dbReference>
<keyword evidence="11" id="KW-1185">Reference proteome</keyword>